<evidence type="ECO:0000313" key="3">
    <source>
        <dbReference type="Proteomes" id="UP001374535"/>
    </source>
</evidence>
<name>A0AAQ3SAI3_VIGMU</name>
<dbReference type="AlphaFoldDB" id="A0AAQ3SAI3"/>
<evidence type="ECO:0000256" key="1">
    <source>
        <dbReference type="SAM" id="MobiDB-lite"/>
    </source>
</evidence>
<organism evidence="2 3">
    <name type="scientific">Vigna mungo</name>
    <name type="common">Black gram</name>
    <name type="synonym">Phaseolus mungo</name>
    <dbReference type="NCBI Taxonomy" id="3915"/>
    <lineage>
        <taxon>Eukaryota</taxon>
        <taxon>Viridiplantae</taxon>
        <taxon>Streptophyta</taxon>
        <taxon>Embryophyta</taxon>
        <taxon>Tracheophyta</taxon>
        <taxon>Spermatophyta</taxon>
        <taxon>Magnoliopsida</taxon>
        <taxon>eudicotyledons</taxon>
        <taxon>Gunneridae</taxon>
        <taxon>Pentapetalae</taxon>
        <taxon>rosids</taxon>
        <taxon>fabids</taxon>
        <taxon>Fabales</taxon>
        <taxon>Fabaceae</taxon>
        <taxon>Papilionoideae</taxon>
        <taxon>50 kb inversion clade</taxon>
        <taxon>NPAAA clade</taxon>
        <taxon>indigoferoid/millettioid clade</taxon>
        <taxon>Phaseoleae</taxon>
        <taxon>Vigna</taxon>
    </lineage>
</organism>
<protein>
    <submittedName>
        <fullName evidence="2">Uncharacterized protein</fullName>
    </submittedName>
</protein>
<gene>
    <name evidence="2" type="ORF">V8G54_008956</name>
</gene>
<dbReference type="Proteomes" id="UP001374535">
    <property type="component" value="Chromosome 2"/>
</dbReference>
<dbReference type="EMBL" id="CP144699">
    <property type="protein sequence ID" value="WVZ21634.1"/>
    <property type="molecule type" value="Genomic_DNA"/>
</dbReference>
<reference evidence="2 3" key="1">
    <citation type="journal article" date="2023" name="Life. Sci Alliance">
        <title>Evolutionary insights into 3D genome organization and epigenetic landscape of Vigna mungo.</title>
        <authorList>
            <person name="Junaid A."/>
            <person name="Singh B."/>
            <person name="Bhatia S."/>
        </authorList>
    </citation>
    <scope>NUCLEOTIDE SEQUENCE [LARGE SCALE GENOMIC DNA]</scope>
    <source>
        <strain evidence="2">Urdbean</strain>
    </source>
</reference>
<proteinExistence type="predicted"/>
<sequence>KGEGEGSSPVGEAVEKEGDGSSKGSMLAGLDTIKMNNLRIRTIRKELAAVRKELQDLRKLRNFGYVDKQGVEGEGKEDCVPEDPMKIVHLQKFQVKLLIKFLVKQTKQLVMKLQVKQVRQLQLK</sequence>
<evidence type="ECO:0000313" key="2">
    <source>
        <dbReference type="EMBL" id="WVZ21634.1"/>
    </source>
</evidence>
<accession>A0AAQ3SAI3</accession>
<feature type="non-terminal residue" evidence="2">
    <location>
        <position position="1"/>
    </location>
</feature>
<keyword evidence="3" id="KW-1185">Reference proteome</keyword>
<feature type="region of interest" description="Disordered" evidence="1">
    <location>
        <begin position="1"/>
        <end position="27"/>
    </location>
</feature>